<evidence type="ECO:0008006" key="4">
    <source>
        <dbReference type="Google" id="ProtNLM"/>
    </source>
</evidence>
<dbReference type="Proteomes" id="UP000005952">
    <property type="component" value="Chromosome"/>
</dbReference>
<keyword evidence="1" id="KW-0472">Membrane</keyword>
<organism evidence="2 3">
    <name type="scientific">Hyphomicrobium denitrificans 1NES1</name>
    <dbReference type="NCBI Taxonomy" id="670307"/>
    <lineage>
        <taxon>Bacteria</taxon>
        <taxon>Pseudomonadati</taxon>
        <taxon>Pseudomonadota</taxon>
        <taxon>Alphaproteobacteria</taxon>
        <taxon>Hyphomicrobiales</taxon>
        <taxon>Hyphomicrobiaceae</taxon>
        <taxon>Hyphomicrobium</taxon>
    </lineage>
</organism>
<dbReference type="Pfam" id="PF09608">
    <property type="entry name" value="Alph_Pro_TM"/>
    <property type="match status" value="1"/>
</dbReference>
<dbReference type="InterPro" id="IPR019088">
    <property type="entry name" value="CHP02186-rel_TM"/>
</dbReference>
<keyword evidence="3" id="KW-1185">Reference proteome</keyword>
<keyword evidence="1" id="KW-1133">Transmembrane helix</keyword>
<dbReference type="eggNOG" id="ENOG50315WQ">
    <property type="taxonomic scope" value="Bacteria"/>
</dbReference>
<evidence type="ECO:0000256" key="1">
    <source>
        <dbReference type="SAM" id="Phobius"/>
    </source>
</evidence>
<feature type="transmembrane region" description="Helical" evidence="1">
    <location>
        <begin position="228"/>
        <end position="249"/>
    </location>
</feature>
<dbReference type="HOGENOM" id="CLU_068410_0_0_5"/>
<name>N0B112_9HYPH</name>
<dbReference type="EMBL" id="CP005587">
    <property type="protein sequence ID" value="AGK56608.1"/>
    <property type="molecule type" value="Genomic_DNA"/>
</dbReference>
<protein>
    <recommendedName>
        <fullName evidence="4">Transmembrane protein</fullName>
    </recommendedName>
</protein>
<dbReference type="STRING" id="670307.HYPDE_24613"/>
<keyword evidence="1" id="KW-0812">Transmembrane</keyword>
<reference evidence="2 3" key="1">
    <citation type="journal article" date="2013" name="Genome Announc.">
        <title>Genome sequences for three denitrifying bacterial strains isolated from a uranium- and nitrate-contaminated subsurface environment.</title>
        <authorList>
            <person name="Venkatramanan R."/>
            <person name="Prakash O."/>
            <person name="Woyke T."/>
            <person name="Chain P."/>
            <person name="Goodwin L.A."/>
            <person name="Watson D."/>
            <person name="Brooks S."/>
            <person name="Kostka J.E."/>
            <person name="Green S.J."/>
        </authorList>
    </citation>
    <scope>NUCLEOTIDE SEQUENCE [LARGE SCALE GENOMIC DNA]</scope>
    <source>
        <strain evidence="2 3">1NES1</strain>
    </source>
</reference>
<gene>
    <name evidence="2" type="ORF">HYPDE_24613</name>
</gene>
<evidence type="ECO:0000313" key="2">
    <source>
        <dbReference type="EMBL" id="AGK56608.1"/>
    </source>
</evidence>
<dbReference type="AlphaFoldDB" id="N0B112"/>
<evidence type="ECO:0000313" key="3">
    <source>
        <dbReference type="Proteomes" id="UP000005952"/>
    </source>
</evidence>
<sequence length="253" mass="27388">MLAFASAGMARDAKESIEADASTRQVAITSSFTGTEILLFGTVENSVQSSAGAGTYDIVAVVEGVPAPVIVRKKSRVGGLWINTSSMKFMPVPSYYAIVSTRPIDELAEPALLDANGIGFEHIRMVPRQTAWKESLDPAEVASFKEALVRLKERERLYVKSDFGVAFIGRSLFRATVALPPNVPVGPLTVSVYLFKEGKLLGQYKSRLTLEREGVERFIHEVALKKSLLYGLLTVAMATVAGLAAAFAFPRAM</sequence>
<accession>N0B112</accession>
<proteinExistence type="predicted"/>
<dbReference type="KEGG" id="hdt:HYPDE_24613"/>